<keyword evidence="2 9" id="KW-0808">Transferase</keyword>
<dbReference type="PANTHER" id="PTHR19136">
    <property type="entry name" value="MOLYBDENUM COFACTOR GUANYLYLTRANSFERASE"/>
    <property type="match status" value="1"/>
</dbReference>
<reference evidence="9" key="1">
    <citation type="journal article" date="2020" name="ISME J.">
        <title>Gammaproteobacteria mediating utilization of methyl-, sulfur- and petroleum organic compounds in deep ocean hydrothermal plumes.</title>
        <authorList>
            <person name="Zhou Z."/>
            <person name="Liu Y."/>
            <person name="Pan J."/>
            <person name="Cron B.R."/>
            <person name="Toner B.M."/>
            <person name="Anantharaman K."/>
            <person name="Breier J.A."/>
            <person name="Dick G.J."/>
            <person name="Li M."/>
        </authorList>
    </citation>
    <scope>NUCLEOTIDE SEQUENCE</scope>
    <source>
        <strain evidence="9">SZUA-1435</strain>
    </source>
</reference>
<dbReference type="EMBL" id="DQTV01000024">
    <property type="protein sequence ID" value="HIP56647.1"/>
    <property type="molecule type" value="Genomic_DNA"/>
</dbReference>
<gene>
    <name evidence="9" type="ORF">EYH02_01040</name>
</gene>
<keyword evidence="6" id="KW-0342">GTP-binding</keyword>
<dbReference type="GO" id="GO:0006777">
    <property type="term" value="P:Mo-molybdopterin cofactor biosynthetic process"/>
    <property type="evidence" value="ECO:0007669"/>
    <property type="project" value="UniProtKB-KW"/>
</dbReference>
<proteinExistence type="predicted"/>
<dbReference type="PANTHER" id="PTHR19136:SF81">
    <property type="entry name" value="MOLYBDENUM COFACTOR GUANYLYLTRANSFERASE"/>
    <property type="match status" value="1"/>
</dbReference>
<keyword evidence="3" id="KW-0479">Metal-binding</keyword>
<dbReference type="InterPro" id="IPR013482">
    <property type="entry name" value="Molybde_CF_guanTrfase"/>
</dbReference>
<evidence type="ECO:0000313" key="10">
    <source>
        <dbReference type="Proteomes" id="UP000605805"/>
    </source>
</evidence>
<dbReference type="GO" id="GO:0046872">
    <property type="term" value="F:metal ion binding"/>
    <property type="evidence" value="ECO:0007669"/>
    <property type="project" value="UniProtKB-KW"/>
</dbReference>
<dbReference type="GO" id="GO:0016779">
    <property type="term" value="F:nucleotidyltransferase activity"/>
    <property type="evidence" value="ECO:0007669"/>
    <property type="project" value="UniProtKB-KW"/>
</dbReference>
<dbReference type="AlphaFoldDB" id="A0A833DSU2"/>
<dbReference type="Gene3D" id="3.90.550.10">
    <property type="entry name" value="Spore Coat Polysaccharide Biosynthesis Protein SpsA, Chain A"/>
    <property type="match status" value="1"/>
</dbReference>
<keyword evidence="9" id="KW-0548">Nucleotidyltransferase</keyword>
<feature type="domain" description="MobA-like NTP transferase" evidence="8">
    <location>
        <begin position="3"/>
        <end position="141"/>
    </location>
</feature>
<accession>A0A833DSU2</accession>
<sequence length="194" mass="21881">MIGAVLAGGYSKRTLIDKLFYPVDGKPLILYPVEQLRKVRGVVKVVAVASYRSANHLNDLGIDTVIDTLLIGPLGALYLVLRMFREVVVVAGDMPFISSRTIERIIELCSEEYDACIPMWSDGYVEPLCAVYRQGFLKAVEYGLERSVFALHKLIPLAKVFRIPIEMVSENPGREFFNVNSVEDMLRLRDIDRV</sequence>
<dbReference type="SUPFAM" id="SSF53448">
    <property type="entry name" value="Nucleotide-diphospho-sugar transferases"/>
    <property type="match status" value="1"/>
</dbReference>
<evidence type="ECO:0000313" key="9">
    <source>
        <dbReference type="EMBL" id="HIP56647.1"/>
    </source>
</evidence>
<evidence type="ECO:0000256" key="7">
    <source>
        <dbReference type="ARBA" id="ARBA00023150"/>
    </source>
</evidence>
<keyword evidence="4" id="KW-0547">Nucleotide-binding</keyword>
<evidence type="ECO:0000256" key="4">
    <source>
        <dbReference type="ARBA" id="ARBA00022741"/>
    </source>
</evidence>
<dbReference type="InterPro" id="IPR029044">
    <property type="entry name" value="Nucleotide-diphossugar_trans"/>
</dbReference>
<evidence type="ECO:0000256" key="5">
    <source>
        <dbReference type="ARBA" id="ARBA00022842"/>
    </source>
</evidence>
<name>A0A833DSU2_9CREN</name>
<keyword evidence="1" id="KW-0963">Cytoplasm</keyword>
<evidence type="ECO:0000259" key="8">
    <source>
        <dbReference type="Pfam" id="PF12804"/>
    </source>
</evidence>
<dbReference type="CDD" id="cd02503">
    <property type="entry name" value="MobA"/>
    <property type="match status" value="1"/>
</dbReference>
<evidence type="ECO:0000256" key="2">
    <source>
        <dbReference type="ARBA" id="ARBA00022679"/>
    </source>
</evidence>
<keyword evidence="7" id="KW-0501">Molybdenum cofactor biosynthesis</keyword>
<organism evidence="9 10">
    <name type="scientific">Ignisphaera aggregans</name>
    <dbReference type="NCBI Taxonomy" id="334771"/>
    <lineage>
        <taxon>Archaea</taxon>
        <taxon>Thermoproteota</taxon>
        <taxon>Thermoprotei</taxon>
        <taxon>Desulfurococcales</taxon>
        <taxon>Desulfurococcaceae</taxon>
        <taxon>Ignisphaera</taxon>
    </lineage>
</organism>
<protein>
    <submittedName>
        <fullName evidence="9">Molybdenum cofactor guanylyltransferase</fullName>
    </submittedName>
</protein>
<dbReference type="GO" id="GO:0005525">
    <property type="term" value="F:GTP binding"/>
    <property type="evidence" value="ECO:0007669"/>
    <property type="project" value="UniProtKB-KW"/>
</dbReference>
<dbReference type="InterPro" id="IPR025877">
    <property type="entry name" value="MobA-like_NTP_Trfase"/>
</dbReference>
<keyword evidence="5" id="KW-0460">Magnesium</keyword>
<evidence type="ECO:0000256" key="3">
    <source>
        <dbReference type="ARBA" id="ARBA00022723"/>
    </source>
</evidence>
<evidence type="ECO:0000256" key="6">
    <source>
        <dbReference type="ARBA" id="ARBA00023134"/>
    </source>
</evidence>
<comment type="caution">
    <text evidence="9">The sequence shown here is derived from an EMBL/GenBank/DDBJ whole genome shotgun (WGS) entry which is preliminary data.</text>
</comment>
<dbReference type="Proteomes" id="UP000605805">
    <property type="component" value="Unassembled WGS sequence"/>
</dbReference>
<evidence type="ECO:0000256" key="1">
    <source>
        <dbReference type="ARBA" id="ARBA00022490"/>
    </source>
</evidence>
<dbReference type="Pfam" id="PF12804">
    <property type="entry name" value="NTP_transf_3"/>
    <property type="match status" value="1"/>
</dbReference>